<dbReference type="PANTHER" id="PTHR48090">
    <property type="entry name" value="UNDECAPRENYL-PHOSPHATE 4-DEOXY-4-FORMAMIDO-L-ARABINOSE TRANSFERASE-RELATED"/>
    <property type="match status" value="1"/>
</dbReference>
<dbReference type="Gene3D" id="3.90.550.10">
    <property type="entry name" value="Spore Coat Polysaccharide Biosynthesis Protein SpsA, Chain A"/>
    <property type="match status" value="1"/>
</dbReference>
<dbReference type="EMBL" id="FNJI01000008">
    <property type="protein sequence ID" value="SDO99714.1"/>
    <property type="molecule type" value="Genomic_DNA"/>
</dbReference>
<dbReference type="RefSeq" id="WP_092221516.1">
    <property type="nucleotide sequence ID" value="NZ_FNJI01000008.1"/>
</dbReference>
<gene>
    <name evidence="3" type="ORF">SAMN05660330_01570</name>
</gene>
<dbReference type="AlphaFoldDB" id="A0A1H0P427"/>
<feature type="transmembrane region" description="Helical" evidence="1">
    <location>
        <begin position="259"/>
        <end position="276"/>
    </location>
</feature>
<keyword evidence="3" id="KW-0808">Transferase</keyword>
<dbReference type="GO" id="GO:0016740">
    <property type="term" value="F:transferase activity"/>
    <property type="evidence" value="ECO:0007669"/>
    <property type="project" value="UniProtKB-KW"/>
</dbReference>
<feature type="domain" description="Glycosyltransferase 2-like" evidence="2">
    <location>
        <begin position="10"/>
        <end position="162"/>
    </location>
</feature>
<evidence type="ECO:0000313" key="3">
    <source>
        <dbReference type="EMBL" id="SDO99714.1"/>
    </source>
</evidence>
<accession>A0A1H0P427</accession>
<dbReference type="InterPro" id="IPR001173">
    <property type="entry name" value="Glyco_trans_2-like"/>
</dbReference>
<sequence>MAADNSVEVTILLPAYNEELAIGETIRKIHGLYPDFEILVIDDGSTDNTMQAAMDAGANVWPHPYNIGNGAAIKTGLRMARGEYIIMMDADGQHKPEDIAKLLEYKDRYDMVVGARNNKSDTSLHRDLANKIYNWFASYVTKFQVEDLTSGFRLIKKNVVKQFIYLLPNTFSYPSTLTMAYLRSGYTVKYVPIETLARKGKSKIKLVHDGIRFLLIISKVATLFSPLRVFLPVSFSLFVIGLFYYFYTFMVSSRFTNMSALLFSSSLIIGMMGLVSEQISQMRYERSE</sequence>
<keyword evidence="1" id="KW-0812">Transmembrane</keyword>
<reference evidence="3 4" key="1">
    <citation type="submission" date="2016-10" db="EMBL/GenBank/DDBJ databases">
        <authorList>
            <person name="de Groot N.N."/>
        </authorList>
    </citation>
    <scope>NUCLEOTIDE SEQUENCE [LARGE SCALE GENOMIC DNA]</scope>
    <source>
        <strain evidence="3 4">DSM 12130</strain>
    </source>
</reference>
<evidence type="ECO:0000259" key="2">
    <source>
        <dbReference type="Pfam" id="PF00535"/>
    </source>
</evidence>
<evidence type="ECO:0000256" key="1">
    <source>
        <dbReference type="SAM" id="Phobius"/>
    </source>
</evidence>
<keyword evidence="1" id="KW-0472">Membrane</keyword>
<dbReference type="Pfam" id="PF00535">
    <property type="entry name" value="Glycos_transf_2"/>
    <property type="match status" value="1"/>
</dbReference>
<dbReference type="Proteomes" id="UP000199073">
    <property type="component" value="Unassembled WGS sequence"/>
</dbReference>
<name>A0A1H0P427_9BACT</name>
<dbReference type="PANTHER" id="PTHR48090:SF7">
    <property type="entry name" value="RFBJ PROTEIN"/>
    <property type="match status" value="1"/>
</dbReference>
<keyword evidence="4" id="KW-1185">Reference proteome</keyword>
<proteinExistence type="predicted"/>
<dbReference type="InterPro" id="IPR029044">
    <property type="entry name" value="Nucleotide-diphossugar_trans"/>
</dbReference>
<dbReference type="OrthoDB" id="9811884at2"/>
<dbReference type="SUPFAM" id="SSF53448">
    <property type="entry name" value="Nucleotide-diphospho-sugar transferases"/>
    <property type="match status" value="1"/>
</dbReference>
<protein>
    <submittedName>
        <fullName evidence="3">Glycosyltransferase involved in cell wall bisynthesis</fullName>
    </submittedName>
</protein>
<dbReference type="STRING" id="91360.SAMN05660330_01570"/>
<evidence type="ECO:0000313" key="4">
    <source>
        <dbReference type="Proteomes" id="UP000199073"/>
    </source>
</evidence>
<keyword evidence="1" id="KW-1133">Transmembrane helix</keyword>
<dbReference type="CDD" id="cd04179">
    <property type="entry name" value="DPM_DPG-synthase_like"/>
    <property type="match status" value="1"/>
</dbReference>
<dbReference type="InterPro" id="IPR050256">
    <property type="entry name" value="Glycosyltransferase_2"/>
</dbReference>
<feature type="transmembrane region" description="Helical" evidence="1">
    <location>
        <begin position="229"/>
        <end position="247"/>
    </location>
</feature>
<organism evidence="3 4">
    <name type="scientific">Desulforhopalus singaporensis</name>
    <dbReference type="NCBI Taxonomy" id="91360"/>
    <lineage>
        <taxon>Bacteria</taxon>
        <taxon>Pseudomonadati</taxon>
        <taxon>Thermodesulfobacteriota</taxon>
        <taxon>Desulfobulbia</taxon>
        <taxon>Desulfobulbales</taxon>
        <taxon>Desulfocapsaceae</taxon>
        <taxon>Desulforhopalus</taxon>
    </lineage>
</organism>